<evidence type="ECO:0000259" key="4">
    <source>
        <dbReference type="Pfam" id="PF00535"/>
    </source>
</evidence>
<evidence type="ECO:0000256" key="1">
    <source>
        <dbReference type="ARBA" id="ARBA00006739"/>
    </source>
</evidence>
<feature type="domain" description="Glycosyltransferase 2-like" evidence="4">
    <location>
        <begin position="8"/>
        <end position="146"/>
    </location>
</feature>
<dbReference type="GO" id="GO:0016740">
    <property type="term" value="F:transferase activity"/>
    <property type="evidence" value="ECO:0007669"/>
    <property type="project" value="UniProtKB-KW"/>
</dbReference>
<sequence length="307" mass="32837">MADGRVAILLAIYNGAGFLAEQLDSLAAQSHDDWVLVVSCDGSTDGSRAVVERFAAAHPGRVAAIVEGPRRGFAQNFLALLDRVPEDAGFIAFCDQDDVWLPQKLARQIARLAREPAAAMVAGRTILCDAGLAEIGRSPLFARPPGFANALVQNIGGGNTMMFNRAALVRLRRAAPHAGGIVAHDWWAYQVLAGTGAAVIYDPEPLVLYRQHGANQIGQNATARARARRLGQLLGGRFRGWSNRSLASLAPIRADLTAENRALLDAFAAQRQRGLAGRVRGIGRLGLYRQTRPGQIALHVGFALGLI</sequence>
<comment type="caution">
    <text evidence="5">The sequence shown here is derived from an EMBL/GenBank/DDBJ whole genome shotgun (WGS) entry which is preliminary data.</text>
</comment>
<dbReference type="Gene3D" id="3.90.550.10">
    <property type="entry name" value="Spore Coat Polysaccharide Biosynthesis Protein SpsA, Chain A"/>
    <property type="match status" value="1"/>
</dbReference>
<dbReference type="Proteomes" id="UP001144205">
    <property type="component" value="Unassembled WGS sequence"/>
</dbReference>
<gene>
    <name evidence="5" type="primary">rfbG</name>
    <name evidence="5" type="ORF">STA1M1_24940</name>
</gene>
<dbReference type="SUPFAM" id="SSF53448">
    <property type="entry name" value="Nucleotide-diphospho-sugar transferases"/>
    <property type="match status" value="1"/>
</dbReference>
<keyword evidence="6" id="KW-1185">Reference proteome</keyword>
<dbReference type="PANTHER" id="PTHR43685">
    <property type="entry name" value="GLYCOSYLTRANSFERASE"/>
    <property type="match status" value="1"/>
</dbReference>
<reference evidence="5" key="1">
    <citation type="journal article" date="2023" name="Int. J. Syst. Evol. Microbiol.">
        <title>Sinisalibacter aestuarii sp. nov., isolated from estuarine sediment of the Arakawa River.</title>
        <authorList>
            <person name="Arafat S.T."/>
            <person name="Hirano S."/>
            <person name="Sato A."/>
            <person name="Takeuchi K."/>
            <person name="Yasuda T."/>
            <person name="Terahara T."/>
            <person name="Hamada M."/>
            <person name="Kobayashi T."/>
        </authorList>
    </citation>
    <scope>NUCLEOTIDE SEQUENCE</scope>
    <source>
        <strain evidence="5">B-399</strain>
    </source>
</reference>
<dbReference type="InterPro" id="IPR029044">
    <property type="entry name" value="Nucleotide-diphossugar_trans"/>
</dbReference>
<evidence type="ECO:0000256" key="3">
    <source>
        <dbReference type="ARBA" id="ARBA00022679"/>
    </source>
</evidence>
<dbReference type="EMBL" id="BROH01000007">
    <property type="protein sequence ID" value="GKY88625.1"/>
    <property type="molecule type" value="Genomic_DNA"/>
</dbReference>
<keyword evidence="2" id="KW-0328">Glycosyltransferase</keyword>
<evidence type="ECO:0000313" key="6">
    <source>
        <dbReference type="Proteomes" id="UP001144205"/>
    </source>
</evidence>
<evidence type="ECO:0000256" key="2">
    <source>
        <dbReference type="ARBA" id="ARBA00022676"/>
    </source>
</evidence>
<dbReference type="CDD" id="cd04196">
    <property type="entry name" value="GT_2_like_d"/>
    <property type="match status" value="1"/>
</dbReference>
<organism evidence="5 6">
    <name type="scientific">Sinisalibacter aestuarii</name>
    <dbReference type="NCBI Taxonomy" id="2949426"/>
    <lineage>
        <taxon>Bacteria</taxon>
        <taxon>Pseudomonadati</taxon>
        <taxon>Pseudomonadota</taxon>
        <taxon>Alphaproteobacteria</taxon>
        <taxon>Rhodobacterales</taxon>
        <taxon>Roseobacteraceae</taxon>
        <taxon>Sinisalibacter</taxon>
    </lineage>
</organism>
<accession>A0ABQ5LUG3</accession>
<dbReference type="Pfam" id="PF00535">
    <property type="entry name" value="Glycos_transf_2"/>
    <property type="match status" value="1"/>
</dbReference>
<name>A0ABQ5LUG3_9RHOB</name>
<evidence type="ECO:0000313" key="5">
    <source>
        <dbReference type="EMBL" id="GKY88625.1"/>
    </source>
</evidence>
<dbReference type="InterPro" id="IPR050834">
    <property type="entry name" value="Glycosyltransf_2"/>
</dbReference>
<dbReference type="InterPro" id="IPR001173">
    <property type="entry name" value="Glyco_trans_2-like"/>
</dbReference>
<protein>
    <submittedName>
        <fullName evidence="5">Glycosyl transferase</fullName>
    </submittedName>
</protein>
<dbReference type="PANTHER" id="PTHR43685:SF5">
    <property type="entry name" value="GLYCOSYLTRANSFERASE EPSE-RELATED"/>
    <property type="match status" value="1"/>
</dbReference>
<comment type="similarity">
    <text evidence="1">Belongs to the glycosyltransferase 2 family.</text>
</comment>
<proteinExistence type="inferred from homology"/>
<keyword evidence="3 5" id="KW-0808">Transferase</keyword>
<dbReference type="RefSeq" id="WP_281842664.1">
    <property type="nucleotide sequence ID" value="NZ_BROH01000007.1"/>
</dbReference>